<dbReference type="InterPro" id="IPR045134">
    <property type="entry name" value="UHRF1/2-like"/>
</dbReference>
<dbReference type="Pfam" id="PF02182">
    <property type="entry name" value="SAD_SRA"/>
    <property type="match status" value="1"/>
</dbReference>
<feature type="compositionally biased region" description="Polar residues" evidence="3">
    <location>
        <begin position="681"/>
        <end position="693"/>
    </location>
</feature>
<dbReference type="GO" id="GO:0061630">
    <property type="term" value="F:ubiquitin protein ligase activity"/>
    <property type="evidence" value="ECO:0007669"/>
    <property type="project" value="TreeGrafter"/>
</dbReference>
<accession>A0A5B0Q6W6</accession>
<proteinExistence type="predicted"/>
<evidence type="ECO:0000313" key="5">
    <source>
        <dbReference type="EMBL" id="KAA1108996.1"/>
    </source>
</evidence>
<keyword evidence="1 2" id="KW-0539">Nucleus</keyword>
<feature type="region of interest" description="Disordered" evidence="3">
    <location>
        <begin position="1"/>
        <end position="99"/>
    </location>
</feature>
<organism evidence="5 6">
    <name type="scientific">Puccinia graminis f. sp. tritici</name>
    <dbReference type="NCBI Taxonomy" id="56615"/>
    <lineage>
        <taxon>Eukaryota</taxon>
        <taxon>Fungi</taxon>
        <taxon>Dikarya</taxon>
        <taxon>Basidiomycota</taxon>
        <taxon>Pucciniomycotina</taxon>
        <taxon>Pucciniomycetes</taxon>
        <taxon>Pucciniales</taxon>
        <taxon>Pucciniaceae</taxon>
        <taxon>Puccinia</taxon>
    </lineage>
</organism>
<feature type="compositionally biased region" description="Polar residues" evidence="3">
    <location>
        <begin position="783"/>
        <end position="795"/>
    </location>
</feature>
<name>A0A5B0Q6W6_PUCGR</name>
<evidence type="ECO:0000256" key="3">
    <source>
        <dbReference type="SAM" id="MobiDB-lite"/>
    </source>
</evidence>
<protein>
    <recommendedName>
        <fullName evidence="4">YDG domain-containing protein</fullName>
    </recommendedName>
</protein>
<dbReference type="InterPro" id="IPR003105">
    <property type="entry name" value="SRA_YDG"/>
</dbReference>
<feature type="compositionally biased region" description="Basic and acidic residues" evidence="3">
    <location>
        <begin position="408"/>
        <end position="461"/>
    </location>
</feature>
<reference evidence="5 6" key="1">
    <citation type="submission" date="2019-05" db="EMBL/GenBank/DDBJ databases">
        <title>Emergence of the Ug99 lineage of the wheat stem rust pathogen through somatic hybridization.</title>
        <authorList>
            <person name="Li F."/>
            <person name="Upadhyaya N.M."/>
            <person name="Sperschneider J."/>
            <person name="Matny O."/>
            <person name="Nguyen-Phuc H."/>
            <person name="Mago R."/>
            <person name="Raley C."/>
            <person name="Miller M.E."/>
            <person name="Silverstein K.A.T."/>
            <person name="Henningsen E."/>
            <person name="Hirsch C.D."/>
            <person name="Visser B."/>
            <person name="Pretorius Z.A."/>
            <person name="Steffenson B.J."/>
            <person name="Schwessinger B."/>
            <person name="Dodds P.N."/>
            <person name="Figueroa M."/>
        </authorList>
    </citation>
    <scope>NUCLEOTIDE SEQUENCE [LARGE SCALE GENOMIC DNA]</scope>
    <source>
        <strain evidence="5">21-0</strain>
    </source>
</reference>
<comment type="subcellular location">
    <subcellularLocation>
        <location evidence="2">Nucleus</location>
    </subcellularLocation>
</comment>
<dbReference type="InterPro" id="IPR036987">
    <property type="entry name" value="SRA-YDG_sf"/>
</dbReference>
<sequence>MFPFPPALPNPTQSTSTEPRPPPPAPSRPPTFTAISQPLISFSPKPSQQPPLDRTSRPNPQTFGHIPGVLPGQSWDKRSEVSQAGVHAPYQGGISGTEERGGAESVVLNDGYPDGDCGDIIWYMGSGGFRTPEGKKASIMQQDQKPDDRFNRSLQRSIATRNPIRVLRGPDAIHSPWAPAFGYRYDGLYQAMRSEIIKDPSGCTDFKCVIFRLERLERDRYAIPVKSGQLAKALEKANQGRNRKLEEDEGSNTPNNLLKRSKVSRPRDSSSSQPRPLPQRPPPSQPDPLRQPKPLQKPSNFHRTIEEPTIPLTHPTESTPRMRDILGQMKFQIVKPTVPADTGPQPPPAVPTQGHSRGTPSSHVPSATNSSAPSRSHSTTNLPARPPSPSRFHSADNASACARPNSPTRRERPRSPIRRELPPRSPSRRELPPRSPSRRELPPRSPSRRELPPWSPSRRELPPWSPSRRVSRESPPPTSRSGAETGSRTFHSESHYRPPPTSRSGAETGSRTFHSESHYRDRRPPPSPHRSSFNPRSPPSHKASYARPYDRPPRSPRARSPSRYRPSSRRSSPRSEYPPPAYKDSAPVKSHSDTRHPVAARRRSSPPAPSISRTNHPLPHIPSPIHTGLKSPVQSSSLTQKGPEAEPPTPDTSSSLKFFFPAHPVFVQNYPSAQHRRPSNPAHNNKSSAVGSSNRSIDIRLDVVLSPLPCDDFVIQPDDHQTQADHQIQVDHQTQADHQTQDDHQTQVDHQTQAQQPNPSQDVSDSPRSSPMSLDSDFLGSSPDHSCNTSPTATHSPEVATKNITKPEIPCTVAGDTATPRSLCSEPDSAWVRMELEVDELDEAKPNIAAHCDDQLGSPTKENPSAGPNNGGLEINTQSLSEDIDMLNLPDDDEGTAHDGERYELKDEMFECELEDLESIWGKSDEADGPGVDNAEDRIDSKSGSEEHWSATKSSSDDHSVTGTEGTMVGDDDEDLDGFPIDLSLPVDWWDSEPKPKHPFDNLPVLWDHINATYTLAGFKLDIEDHISLDHS</sequence>
<dbReference type="Proteomes" id="UP000324748">
    <property type="component" value="Unassembled WGS sequence"/>
</dbReference>
<feature type="compositionally biased region" description="Polar residues" evidence="3">
    <location>
        <begin position="757"/>
        <end position="773"/>
    </location>
</feature>
<feature type="compositionally biased region" description="Polar residues" evidence="3">
    <location>
        <begin position="353"/>
        <end position="382"/>
    </location>
</feature>
<dbReference type="GO" id="GO:0005634">
    <property type="term" value="C:nucleus"/>
    <property type="evidence" value="ECO:0007669"/>
    <property type="project" value="UniProtKB-SubCell"/>
</dbReference>
<dbReference type="AlphaFoldDB" id="A0A5B0Q6W6"/>
<keyword evidence="6" id="KW-1185">Reference proteome</keyword>
<dbReference type="Gene3D" id="2.30.280.10">
    <property type="entry name" value="SRA-YDG"/>
    <property type="match status" value="1"/>
</dbReference>
<feature type="compositionally biased region" description="Polar residues" evidence="3">
    <location>
        <begin position="857"/>
        <end position="868"/>
    </location>
</feature>
<feature type="region of interest" description="Disordered" evidence="3">
    <location>
        <begin position="669"/>
        <end position="693"/>
    </location>
</feature>
<dbReference type="InterPro" id="IPR015947">
    <property type="entry name" value="PUA-like_sf"/>
</dbReference>
<gene>
    <name evidence="5" type="ORF">PGT21_030304</name>
</gene>
<evidence type="ECO:0000313" key="6">
    <source>
        <dbReference type="Proteomes" id="UP000324748"/>
    </source>
</evidence>
<feature type="region of interest" description="Disordered" evidence="3">
    <location>
        <begin position="237"/>
        <end position="657"/>
    </location>
</feature>
<comment type="caution">
    <text evidence="5">The sequence shown here is derived from an EMBL/GenBank/DDBJ whole genome shotgun (WGS) entry which is preliminary data.</text>
</comment>
<feature type="compositionally biased region" description="Pro residues" evidence="3">
    <location>
        <begin position="275"/>
        <end position="291"/>
    </location>
</feature>
<feature type="compositionally biased region" description="Basic and acidic residues" evidence="3">
    <location>
        <begin position="513"/>
        <end position="524"/>
    </location>
</feature>
<feature type="region of interest" description="Disordered" evidence="3">
    <location>
        <begin position="921"/>
        <end position="977"/>
    </location>
</feature>
<evidence type="ECO:0000259" key="4">
    <source>
        <dbReference type="PROSITE" id="PS51015"/>
    </source>
</evidence>
<dbReference type="PANTHER" id="PTHR14140:SF27">
    <property type="entry name" value="OS04G0289800 PROTEIN"/>
    <property type="match status" value="1"/>
</dbReference>
<evidence type="ECO:0000256" key="2">
    <source>
        <dbReference type="PROSITE-ProRule" id="PRU00358"/>
    </source>
</evidence>
<feature type="region of interest" description="Disordered" evidence="3">
    <location>
        <begin position="720"/>
        <end position="803"/>
    </location>
</feature>
<feature type="compositionally biased region" description="Polar residues" evidence="3">
    <location>
        <begin position="502"/>
        <end position="512"/>
    </location>
</feature>
<feature type="compositionally biased region" description="Basic residues" evidence="3">
    <location>
        <begin position="554"/>
        <end position="572"/>
    </location>
</feature>
<feature type="domain" description="YDG" evidence="4">
    <location>
        <begin position="64"/>
        <end position="215"/>
    </location>
</feature>
<dbReference type="EMBL" id="VSWC01000028">
    <property type="protein sequence ID" value="KAA1108996.1"/>
    <property type="molecule type" value="Genomic_DNA"/>
</dbReference>
<dbReference type="OrthoDB" id="2270193at2759"/>
<dbReference type="PROSITE" id="PS51015">
    <property type="entry name" value="YDG"/>
    <property type="match status" value="1"/>
</dbReference>
<feature type="region of interest" description="Disordered" evidence="3">
    <location>
        <begin position="850"/>
        <end position="878"/>
    </location>
</feature>
<feature type="compositionally biased region" description="Basic and acidic residues" evidence="3">
    <location>
        <begin position="935"/>
        <end position="960"/>
    </location>
</feature>
<dbReference type="GO" id="GO:0016567">
    <property type="term" value="P:protein ubiquitination"/>
    <property type="evidence" value="ECO:0007669"/>
    <property type="project" value="TreeGrafter"/>
</dbReference>
<feature type="compositionally biased region" description="Polar residues" evidence="3">
    <location>
        <begin position="34"/>
        <end position="46"/>
    </location>
</feature>
<dbReference type="GO" id="GO:0044027">
    <property type="term" value="P:negative regulation of gene expression via chromosomal CpG island methylation"/>
    <property type="evidence" value="ECO:0007669"/>
    <property type="project" value="TreeGrafter"/>
</dbReference>
<dbReference type="SMART" id="SM00466">
    <property type="entry name" value="SRA"/>
    <property type="match status" value="1"/>
</dbReference>
<dbReference type="SUPFAM" id="SSF88697">
    <property type="entry name" value="PUA domain-like"/>
    <property type="match status" value="1"/>
</dbReference>
<dbReference type="PANTHER" id="PTHR14140">
    <property type="entry name" value="E3 UBIQUITIN-PROTEIN LIGASE UHRF-RELATED"/>
    <property type="match status" value="1"/>
</dbReference>
<evidence type="ECO:0000256" key="1">
    <source>
        <dbReference type="ARBA" id="ARBA00023242"/>
    </source>
</evidence>
<feature type="compositionally biased region" description="Pro residues" evidence="3">
    <location>
        <begin position="19"/>
        <end position="29"/>
    </location>
</feature>